<accession>A0A7K9UUS3</accession>
<comment type="caution">
    <text evidence="2">The sequence shown here is derived from an EMBL/GenBank/DDBJ whole genome shotgun (WGS) entry which is preliminary data.</text>
</comment>
<dbReference type="PANTHER" id="PTHR15993:SF6">
    <property type="entry name" value="HEMOGEN"/>
    <property type="match status" value="1"/>
</dbReference>
<keyword evidence="3" id="KW-1185">Reference proteome</keyword>
<dbReference type="GO" id="GO:0030154">
    <property type="term" value="P:cell differentiation"/>
    <property type="evidence" value="ECO:0007669"/>
    <property type="project" value="InterPro"/>
</dbReference>
<organism evidence="2 3">
    <name type="scientific">Anseranas semipalmata</name>
    <name type="common">Magpie goose</name>
    <name type="synonym">Anas semipalmata</name>
    <dbReference type="NCBI Taxonomy" id="8851"/>
    <lineage>
        <taxon>Eukaryota</taxon>
        <taxon>Metazoa</taxon>
        <taxon>Chordata</taxon>
        <taxon>Craniata</taxon>
        <taxon>Vertebrata</taxon>
        <taxon>Euteleostomi</taxon>
        <taxon>Archelosauria</taxon>
        <taxon>Archosauria</taxon>
        <taxon>Dinosauria</taxon>
        <taxon>Saurischia</taxon>
        <taxon>Theropoda</taxon>
        <taxon>Coelurosauria</taxon>
        <taxon>Aves</taxon>
        <taxon>Neognathae</taxon>
        <taxon>Galloanserae</taxon>
        <taxon>Anseriformes</taxon>
        <taxon>Anseranatidae</taxon>
        <taxon>Anseranas</taxon>
    </lineage>
</organism>
<feature type="compositionally biased region" description="Basic and acidic residues" evidence="1">
    <location>
        <begin position="1"/>
        <end position="10"/>
    </location>
</feature>
<dbReference type="AlphaFoldDB" id="A0A7K9UUS3"/>
<feature type="region of interest" description="Disordered" evidence="1">
    <location>
        <begin position="135"/>
        <end position="180"/>
    </location>
</feature>
<reference evidence="2 3" key="1">
    <citation type="submission" date="2019-09" db="EMBL/GenBank/DDBJ databases">
        <title>Bird 10,000 Genomes (B10K) Project - Family phase.</title>
        <authorList>
            <person name="Zhang G."/>
        </authorList>
    </citation>
    <scope>NUCLEOTIDE SEQUENCE [LARGE SCALE GENOMIC DNA]</scope>
    <source>
        <strain evidence="2">B10K-DU-001-57</strain>
        <tissue evidence="2">Muscle</tissue>
    </source>
</reference>
<sequence length="180" mass="20218">MDSLGKDHAYSDPSLPSSTTREEYAVPGVTTTRRLRDRELLRKRKAEAQEKDSIQWALGEQEKSKRQRRGRGARRGRGRQPVVQRTPEPELEPDPQPPEQEEAELVHPMTSHQARPPMLAARELLGGMQLGVLEGELASGSQGPLGEEEVLKPAEEIPEDLNTPLENDTEDNEYFSSILF</sequence>
<dbReference type="GO" id="GO:0045667">
    <property type="term" value="P:regulation of osteoblast differentiation"/>
    <property type="evidence" value="ECO:0007669"/>
    <property type="project" value="TreeGrafter"/>
</dbReference>
<evidence type="ECO:0000313" key="3">
    <source>
        <dbReference type="Proteomes" id="UP000567872"/>
    </source>
</evidence>
<name>A0A7K9UUS3_ANSSE</name>
<dbReference type="Proteomes" id="UP000567872">
    <property type="component" value="Unassembled WGS sequence"/>
</dbReference>
<gene>
    <name evidence="2" type="primary">Hemgn</name>
    <name evidence="2" type="ORF">ANSSEM_R02569</name>
</gene>
<dbReference type="InterPro" id="IPR033272">
    <property type="entry name" value="Hemogen"/>
</dbReference>
<protein>
    <submittedName>
        <fullName evidence="2">HEMGN protein</fullName>
    </submittedName>
</protein>
<feature type="non-terminal residue" evidence="2">
    <location>
        <position position="180"/>
    </location>
</feature>
<dbReference type="OrthoDB" id="9950769at2759"/>
<feature type="compositionally biased region" description="Acidic residues" evidence="1">
    <location>
        <begin position="89"/>
        <end position="103"/>
    </location>
</feature>
<dbReference type="PANTHER" id="PTHR15993">
    <property type="entry name" value="HEMOGEN"/>
    <property type="match status" value="1"/>
</dbReference>
<feature type="region of interest" description="Disordered" evidence="1">
    <location>
        <begin position="1"/>
        <end position="122"/>
    </location>
</feature>
<feature type="compositionally biased region" description="Basic and acidic residues" evidence="1">
    <location>
        <begin position="34"/>
        <end position="53"/>
    </location>
</feature>
<dbReference type="EMBL" id="VXAA01001330">
    <property type="protein sequence ID" value="NXI63693.1"/>
    <property type="molecule type" value="Genomic_DNA"/>
</dbReference>
<dbReference type="GO" id="GO:0005654">
    <property type="term" value="C:nucleoplasm"/>
    <property type="evidence" value="ECO:0007669"/>
    <property type="project" value="TreeGrafter"/>
</dbReference>
<feature type="compositionally biased region" description="Basic residues" evidence="1">
    <location>
        <begin position="65"/>
        <end position="78"/>
    </location>
</feature>
<evidence type="ECO:0000256" key="1">
    <source>
        <dbReference type="SAM" id="MobiDB-lite"/>
    </source>
</evidence>
<evidence type="ECO:0000313" key="2">
    <source>
        <dbReference type="EMBL" id="NXI63693.1"/>
    </source>
</evidence>
<proteinExistence type="predicted"/>
<feature type="non-terminal residue" evidence="2">
    <location>
        <position position="1"/>
    </location>
</feature>